<gene>
    <name evidence="2" type="ORF">M6B38_200010</name>
</gene>
<accession>A0AAX6EAS6</accession>
<proteinExistence type="predicted"/>
<sequence>MVMDLEAFIMNYFSNNLMKLYPVSLCKNSSIFKFQNSEGYDTTCLAHVLLDGIVRAHLYLKKRVFEFFVIILVCIWFVRMNFLLQVDCKNCSRCIQAYPHLCVHLGPPQTLVFLFFSHLLLSKFLYIVLLGTFRRKVV</sequence>
<protein>
    <submittedName>
        <fullName evidence="2">(S)-coclaurine N-methyltransferase-like</fullName>
    </submittedName>
</protein>
<organism evidence="2 3">
    <name type="scientific">Iris pallida</name>
    <name type="common">Sweet iris</name>
    <dbReference type="NCBI Taxonomy" id="29817"/>
    <lineage>
        <taxon>Eukaryota</taxon>
        <taxon>Viridiplantae</taxon>
        <taxon>Streptophyta</taxon>
        <taxon>Embryophyta</taxon>
        <taxon>Tracheophyta</taxon>
        <taxon>Spermatophyta</taxon>
        <taxon>Magnoliopsida</taxon>
        <taxon>Liliopsida</taxon>
        <taxon>Asparagales</taxon>
        <taxon>Iridaceae</taxon>
        <taxon>Iridoideae</taxon>
        <taxon>Irideae</taxon>
        <taxon>Iris</taxon>
    </lineage>
</organism>
<evidence type="ECO:0000256" key="1">
    <source>
        <dbReference type="SAM" id="Phobius"/>
    </source>
</evidence>
<reference evidence="2" key="1">
    <citation type="journal article" date="2023" name="GigaByte">
        <title>Genome assembly of the bearded iris, Iris pallida Lam.</title>
        <authorList>
            <person name="Bruccoleri R.E."/>
            <person name="Oakeley E.J."/>
            <person name="Faust A.M.E."/>
            <person name="Altorfer M."/>
            <person name="Dessus-Babus S."/>
            <person name="Burckhardt D."/>
            <person name="Oertli M."/>
            <person name="Naumann U."/>
            <person name="Petersen F."/>
            <person name="Wong J."/>
        </authorList>
    </citation>
    <scope>NUCLEOTIDE SEQUENCE</scope>
    <source>
        <strain evidence="2">GSM-AAB239-AS_SAM_17_03QT</strain>
    </source>
</reference>
<dbReference type="AlphaFoldDB" id="A0AAX6EAS6"/>
<comment type="caution">
    <text evidence="2">The sequence shown here is derived from an EMBL/GenBank/DDBJ whole genome shotgun (WGS) entry which is preliminary data.</text>
</comment>
<reference evidence="2" key="2">
    <citation type="submission" date="2023-04" db="EMBL/GenBank/DDBJ databases">
        <authorList>
            <person name="Bruccoleri R.E."/>
            <person name="Oakeley E.J."/>
            <person name="Faust A.-M."/>
            <person name="Dessus-Babus S."/>
            <person name="Altorfer M."/>
            <person name="Burckhardt D."/>
            <person name="Oertli M."/>
            <person name="Naumann U."/>
            <person name="Petersen F."/>
            <person name="Wong J."/>
        </authorList>
    </citation>
    <scope>NUCLEOTIDE SEQUENCE</scope>
    <source>
        <strain evidence="2">GSM-AAB239-AS_SAM_17_03QT</strain>
        <tissue evidence="2">Leaf</tissue>
    </source>
</reference>
<feature type="transmembrane region" description="Helical" evidence="1">
    <location>
        <begin position="64"/>
        <end position="82"/>
    </location>
</feature>
<dbReference type="Proteomes" id="UP001140949">
    <property type="component" value="Unassembled WGS sequence"/>
</dbReference>
<evidence type="ECO:0000313" key="3">
    <source>
        <dbReference type="Proteomes" id="UP001140949"/>
    </source>
</evidence>
<name>A0AAX6EAS6_IRIPA</name>
<evidence type="ECO:0000313" key="2">
    <source>
        <dbReference type="EMBL" id="KAJ6801162.1"/>
    </source>
</evidence>
<keyword evidence="1" id="KW-1133">Transmembrane helix</keyword>
<dbReference type="EMBL" id="JANAVB010038244">
    <property type="protein sequence ID" value="KAJ6801162.1"/>
    <property type="molecule type" value="Genomic_DNA"/>
</dbReference>
<keyword evidence="3" id="KW-1185">Reference proteome</keyword>
<keyword evidence="1" id="KW-0812">Transmembrane</keyword>
<feature type="transmembrane region" description="Helical" evidence="1">
    <location>
        <begin position="111"/>
        <end position="133"/>
    </location>
</feature>
<keyword evidence="1" id="KW-0472">Membrane</keyword>